<name>A0A6C0KY31_9ZZZZ</name>
<feature type="coiled-coil region" evidence="1">
    <location>
        <begin position="22"/>
        <end position="49"/>
    </location>
</feature>
<evidence type="ECO:0000313" key="3">
    <source>
        <dbReference type="EMBL" id="QHU22163.1"/>
    </source>
</evidence>
<evidence type="ECO:0000256" key="1">
    <source>
        <dbReference type="SAM" id="Coils"/>
    </source>
</evidence>
<feature type="transmembrane region" description="Helical" evidence="2">
    <location>
        <begin position="267"/>
        <end position="288"/>
    </location>
</feature>
<dbReference type="EMBL" id="MN740998">
    <property type="protein sequence ID" value="QHU22163.1"/>
    <property type="molecule type" value="Genomic_DNA"/>
</dbReference>
<keyword evidence="1" id="KW-0175">Coiled coil</keyword>
<keyword evidence="2" id="KW-1133">Transmembrane helix</keyword>
<feature type="transmembrane region" description="Helical" evidence="2">
    <location>
        <begin position="331"/>
        <end position="354"/>
    </location>
</feature>
<protein>
    <submittedName>
        <fullName evidence="3">Uncharacterized protein</fullName>
    </submittedName>
</protein>
<sequence>MSFLGTRLFASLNKATEDPVAEKKLREQQREAKDQIREYKTKLADERTLVKIALTKKQIFKVDADLLLAMLDELTKYLDDPNTLSLVKDDIKDKWEDTFNAHKYYALARIAFQQGVYPGGKQGDFPVRYITHGGLAFFKQFRHDVVKIKPAVKAELDDGIKACEAFLKDNIYSTQDVYTTYWQSVQEELNTVLKDPENKEVWDKNQGLVFAKIQKNNGLLDFEETPGAPTANATARAEGAQLEKFKSDAEKDDFNVTRLLKNAFNNGISYVVLAVVIFVLLLGSSMAVNLNMYKPMPFKILYAIWGFLFGLIVVPYVLLYRWYWLGKQPRYYGFLPFIPRFFVNPLAQFVFGWLTYKPDDRMGETQEWIKKDES</sequence>
<organism evidence="3">
    <name type="scientific">viral metagenome</name>
    <dbReference type="NCBI Taxonomy" id="1070528"/>
    <lineage>
        <taxon>unclassified sequences</taxon>
        <taxon>metagenomes</taxon>
        <taxon>organismal metagenomes</taxon>
    </lineage>
</organism>
<accession>A0A6C0KY31</accession>
<reference evidence="3" key="1">
    <citation type="journal article" date="2020" name="Nature">
        <title>Giant virus diversity and host interactions through global metagenomics.</title>
        <authorList>
            <person name="Schulz F."/>
            <person name="Roux S."/>
            <person name="Paez-Espino D."/>
            <person name="Jungbluth S."/>
            <person name="Walsh D.A."/>
            <person name="Denef V.J."/>
            <person name="McMahon K.D."/>
            <person name="Konstantinidis K.T."/>
            <person name="Eloe-Fadrosh E.A."/>
            <person name="Kyrpides N.C."/>
            <person name="Woyke T."/>
        </authorList>
    </citation>
    <scope>NUCLEOTIDE SEQUENCE</scope>
    <source>
        <strain evidence="3">GVMAG-S-3300013286-35</strain>
    </source>
</reference>
<evidence type="ECO:0000256" key="2">
    <source>
        <dbReference type="SAM" id="Phobius"/>
    </source>
</evidence>
<keyword evidence="2" id="KW-0812">Transmembrane</keyword>
<dbReference type="AlphaFoldDB" id="A0A6C0KY31"/>
<keyword evidence="2" id="KW-0472">Membrane</keyword>
<feature type="transmembrane region" description="Helical" evidence="2">
    <location>
        <begin position="300"/>
        <end position="319"/>
    </location>
</feature>
<proteinExistence type="predicted"/>